<gene>
    <name evidence="1" type="ORF">GCM10011391_32150</name>
</gene>
<evidence type="ECO:0000313" key="2">
    <source>
        <dbReference type="Proteomes" id="UP000628775"/>
    </source>
</evidence>
<dbReference type="EMBL" id="BMIR01000018">
    <property type="protein sequence ID" value="GGE50922.1"/>
    <property type="molecule type" value="Genomic_DNA"/>
</dbReference>
<organism evidence="1 2">
    <name type="scientific">Pullulanibacillus camelliae</name>
    <dbReference type="NCBI Taxonomy" id="1707096"/>
    <lineage>
        <taxon>Bacteria</taxon>
        <taxon>Bacillati</taxon>
        <taxon>Bacillota</taxon>
        <taxon>Bacilli</taxon>
        <taxon>Bacillales</taxon>
        <taxon>Sporolactobacillaceae</taxon>
        <taxon>Pullulanibacillus</taxon>
    </lineage>
</organism>
<keyword evidence="2" id="KW-1185">Reference proteome</keyword>
<dbReference type="AlphaFoldDB" id="A0A8J3DZ86"/>
<sequence length="228" mass="25549">MNQRLQKAVLNNISWCSFVCDTHEIKQTATENLWGTLSKAPAFYPDLITKNSHVTENDVWGFINNRKVGSIKDSFATLNLSAMGFKVLLEAEWIYHEPLSERESTEPLQWQIIAAETELSKWTALQGSTNSLKPSLLKRPEIKFFLREKKEGIEGFIANAGAGVIGVSNVFSSGVTSDNLWTDIVKELSVIFPDTPLVGYEHSEALHEARRAGWSSLGPLQIWVSRNL</sequence>
<proteinExistence type="predicted"/>
<dbReference type="RefSeq" id="WP_188696615.1">
    <property type="nucleotide sequence ID" value="NZ_BMIR01000018.1"/>
</dbReference>
<reference evidence="1" key="1">
    <citation type="journal article" date="2014" name="Int. J. Syst. Evol. Microbiol.">
        <title>Complete genome sequence of Corynebacterium casei LMG S-19264T (=DSM 44701T), isolated from a smear-ripened cheese.</title>
        <authorList>
            <consortium name="US DOE Joint Genome Institute (JGI-PGF)"/>
            <person name="Walter F."/>
            <person name="Albersmeier A."/>
            <person name="Kalinowski J."/>
            <person name="Ruckert C."/>
        </authorList>
    </citation>
    <scope>NUCLEOTIDE SEQUENCE</scope>
    <source>
        <strain evidence="1">CGMCC 1.15371</strain>
    </source>
</reference>
<name>A0A8J3DZ86_9BACL</name>
<evidence type="ECO:0000313" key="1">
    <source>
        <dbReference type="EMBL" id="GGE50922.1"/>
    </source>
</evidence>
<dbReference type="Proteomes" id="UP000628775">
    <property type="component" value="Unassembled WGS sequence"/>
</dbReference>
<protein>
    <submittedName>
        <fullName evidence="1">Uncharacterized protein</fullName>
    </submittedName>
</protein>
<reference evidence="1" key="2">
    <citation type="submission" date="2020-09" db="EMBL/GenBank/DDBJ databases">
        <authorList>
            <person name="Sun Q."/>
            <person name="Zhou Y."/>
        </authorList>
    </citation>
    <scope>NUCLEOTIDE SEQUENCE</scope>
    <source>
        <strain evidence="1">CGMCC 1.15371</strain>
    </source>
</reference>
<accession>A0A8J3DZ86</accession>
<comment type="caution">
    <text evidence="1">The sequence shown here is derived from an EMBL/GenBank/DDBJ whole genome shotgun (WGS) entry which is preliminary data.</text>
</comment>